<reference evidence="3 4" key="1">
    <citation type="journal article" date="2006" name="Genome Biol.">
        <title>Genomic analysis reveals that Pseudomonas aeruginosa virulence is combinatorial.</title>
        <authorList>
            <person name="Lee D.G."/>
            <person name="Urbach J.M."/>
            <person name="Wu G."/>
            <person name="Liberati N.T."/>
            <person name="Feinbaum R.L."/>
            <person name="Miyata S."/>
            <person name="Diggins L.T."/>
            <person name="He J."/>
            <person name="Saucier M."/>
            <person name="Deziel E."/>
            <person name="Friedman L."/>
            <person name="Li L."/>
            <person name="Grills G."/>
            <person name="Montgomery K."/>
            <person name="Kucherlapati R."/>
            <person name="Rahme L.G."/>
            <person name="Ausubel F.M."/>
        </authorList>
    </citation>
    <scope>NUCLEOTIDE SEQUENCE [LARGE SCALE GENOMIC DNA]</scope>
    <source>
        <strain evidence="3 4">UCBPP-PA14</strain>
    </source>
</reference>
<proteinExistence type="predicted"/>
<evidence type="ECO:0000313" key="4">
    <source>
        <dbReference type="Proteomes" id="UP000000653"/>
    </source>
</evidence>
<evidence type="ECO:0000256" key="1">
    <source>
        <dbReference type="SAM" id="MobiDB-lite"/>
    </source>
</evidence>
<dbReference type="Proteomes" id="UP000000653">
    <property type="component" value="Chromosome"/>
</dbReference>
<name>A0A0H2ZB90_PSEAB</name>
<dbReference type="KEGG" id="pau:PA14_34720"/>
<dbReference type="HOGENOM" id="CLU_091346_0_0_6"/>
<protein>
    <submittedName>
        <fullName evidence="3">Uncharacterized protein</fullName>
    </submittedName>
</protein>
<sequence length="266" mass="29121">MDEERPARSSRAGLFHPATDQQVQHIIGMPLQLIIIGMPHSIIFAISMQQFLNISMSMPCIGIILQCMASPCMEHSIMHFIGAMPIIGMPIPMPIVGIIAMQAWDMPIIARLPHCIIMGMPQFIIIAIISALLRNWPMSMPIAGIILHSMPSSIVSHCMLAIIIGMPIMGIIGMAAFMFIGICMAFIMAVTPVGEAGVSATGADSRQRRRTGKMPVQQPRRALHGGYRRGSEGVRRNDSGFRCMTEERIVAAGISTRWIFESGLSK</sequence>
<dbReference type="AlphaFoldDB" id="A0A0H2ZB90"/>
<gene>
    <name evidence="3" type="ordered locus">PA14_34720</name>
</gene>
<keyword evidence="2" id="KW-0472">Membrane</keyword>
<organism evidence="3 4">
    <name type="scientific">Pseudomonas aeruginosa (strain UCBPP-PA14)</name>
    <dbReference type="NCBI Taxonomy" id="208963"/>
    <lineage>
        <taxon>Bacteria</taxon>
        <taxon>Pseudomonadati</taxon>
        <taxon>Pseudomonadota</taxon>
        <taxon>Gammaproteobacteria</taxon>
        <taxon>Pseudomonadales</taxon>
        <taxon>Pseudomonadaceae</taxon>
        <taxon>Pseudomonas</taxon>
    </lineage>
</organism>
<evidence type="ECO:0000313" key="3">
    <source>
        <dbReference type="EMBL" id="ABJ11493.1"/>
    </source>
</evidence>
<feature type="transmembrane region" description="Helical" evidence="2">
    <location>
        <begin position="112"/>
        <end position="133"/>
    </location>
</feature>
<keyword evidence="2" id="KW-1133">Transmembrane helix</keyword>
<feature type="region of interest" description="Disordered" evidence="1">
    <location>
        <begin position="200"/>
        <end position="234"/>
    </location>
</feature>
<accession>A0A0H2ZB90</accession>
<feature type="transmembrane region" description="Helical" evidence="2">
    <location>
        <begin position="51"/>
        <end position="71"/>
    </location>
</feature>
<dbReference type="EMBL" id="CP000438">
    <property type="protein sequence ID" value="ABJ11493.1"/>
    <property type="molecule type" value="Genomic_DNA"/>
</dbReference>
<keyword evidence="2" id="KW-0812">Transmembrane</keyword>
<evidence type="ECO:0000256" key="2">
    <source>
        <dbReference type="SAM" id="Phobius"/>
    </source>
</evidence>
<feature type="transmembrane region" description="Helical" evidence="2">
    <location>
        <begin position="77"/>
        <end position="100"/>
    </location>
</feature>
<feature type="transmembrane region" description="Helical" evidence="2">
    <location>
        <begin position="23"/>
        <end position="44"/>
    </location>
</feature>